<dbReference type="GO" id="GO:0009252">
    <property type="term" value="P:peptidoglycan biosynthetic process"/>
    <property type="evidence" value="ECO:0007669"/>
    <property type="project" value="UniProtKB-KW"/>
</dbReference>
<dbReference type="AlphaFoldDB" id="A0A916V1M5"/>
<dbReference type="InterPro" id="IPR012338">
    <property type="entry name" value="Beta-lactam/transpept-like"/>
</dbReference>
<dbReference type="EMBL" id="BMJJ01000001">
    <property type="protein sequence ID" value="GGD02615.1"/>
    <property type="molecule type" value="Genomic_DNA"/>
</dbReference>
<feature type="compositionally biased region" description="Basic and acidic residues" evidence="15">
    <location>
        <begin position="739"/>
        <end position="774"/>
    </location>
</feature>
<dbReference type="InterPro" id="IPR036950">
    <property type="entry name" value="PBP_transglycosylase"/>
</dbReference>
<dbReference type="Pfam" id="PF00905">
    <property type="entry name" value="Transpeptidase"/>
    <property type="match status" value="1"/>
</dbReference>
<dbReference type="GO" id="GO:0071555">
    <property type="term" value="P:cell wall organization"/>
    <property type="evidence" value="ECO:0007669"/>
    <property type="project" value="UniProtKB-KW"/>
</dbReference>
<accession>A0A916V1M5</accession>
<dbReference type="Gene3D" id="3.40.710.10">
    <property type="entry name" value="DD-peptidase/beta-lactamase superfamily"/>
    <property type="match status" value="1"/>
</dbReference>
<dbReference type="NCBIfam" id="TIGR02074">
    <property type="entry name" value="PBP_1a_fam"/>
    <property type="match status" value="1"/>
</dbReference>
<keyword evidence="8" id="KW-0378">Hydrolase</keyword>
<dbReference type="GO" id="GO:0006508">
    <property type="term" value="P:proteolysis"/>
    <property type="evidence" value="ECO:0007669"/>
    <property type="project" value="UniProtKB-KW"/>
</dbReference>
<dbReference type="InterPro" id="IPR050396">
    <property type="entry name" value="Glycosyltr_51/Transpeptidase"/>
</dbReference>
<feature type="region of interest" description="Disordered" evidence="15">
    <location>
        <begin position="676"/>
        <end position="861"/>
    </location>
</feature>
<comment type="similarity">
    <text evidence="3">In the N-terminal section; belongs to the glycosyltransferase 51 family.</text>
</comment>
<keyword evidence="10" id="KW-0573">Peptidoglycan synthesis</keyword>
<sequence>MAGRRKGERIEPRFDAGRSADDFRLSADDRAVASEPGPVRQRPGRPDRQAEKAAGERLSRRRGFFGRGGGDDGGEGRRPRRRRSFIAHLFRLAFFTALWGGVAVAGIVAYFAIKLPQEAWAIPERPPNVKIVSVTGELLANRGLTGGEAVSLDAISPYIPQAVMAIEDRRFYSHFGVDPLGIVRAFSENMAAGATVQGGSTLTQQLAKNIFLNPEQTIQRKVQEAILSIWLEQKFTKDQILEMYLNRVYFGSGATGVEAAARRYFNKSAKEVTLSEAALLAGLLKAPSRLSPVRDPAAAKARAAVVLQAMLDEKMIDRADFDAAIAEQPTKSRAYWNGAENYAADIVMRDLKTLVGEVHSDVVVETTIDLGLEKDAEAAIRDTIAGAKQNVSQGALVALDGTGAIRALVGGKDYAESQFNRAVDAKRQPGSSFKPFVYETALEFGWKPENMVDDSPTQIGNWSPMNYDRKYRGQVTVAYALAHSLNTIAAQLTQNVTAKAVIETATRMGITSPLVDNPSIALGTSEVTLLELTGAFAPFANGGYQATPHLVNRVTDTAGKILYERGAEVPPIIVTDTTVAMMNAMLKGTVTSGTGRKAAIEGWEAAGKTGTTQDFKDAWFMGYTANLTTGVWFGNDNGAPMKKVTGGGLPAEAWHTFMTAAHAGLPAMPLPGNYTIGGEPEPLTASNGGVADPGGFYDSELPPASADPLADVIGEQPENPAGGQEVLPRQTAPASADPYRGDLQEDELPSRREPAGRRDLPSRNVEAEPVYREPAEDEDVYGVAPLPRERDIYGSGELPPEDDYYYDDGGAMRAPEEIAPARGPSRIVRGAPPPGAILEGRVDGGGGRESDRSLFRGLFGG</sequence>
<evidence type="ECO:0000256" key="2">
    <source>
        <dbReference type="ARBA" id="ARBA00007090"/>
    </source>
</evidence>
<feature type="compositionally biased region" description="Basic and acidic residues" evidence="15">
    <location>
        <begin position="44"/>
        <end position="58"/>
    </location>
</feature>
<evidence type="ECO:0000256" key="14">
    <source>
        <dbReference type="ARBA" id="ARBA00049902"/>
    </source>
</evidence>
<evidence type="ECO:0000256" key="8">
    <source>
        <dbReference type="ARBA" id="ARBA00022801"/>
    </source>
</evidence>
<feature type="domain" description="Penicillin-binding protein transpeptidase" evidence="17">
    <location>
        <begin position="397"/>
        <end position="625"/>
    </location>
</feature>
<dbReference type="PANTHER" id="PTHR32282:SF33">
    <property type="entry name" value="PEPTIDOGLYCAN GLYCOSYLTRANSFERASE"/>
    <property type="match status" value="1"/>
</dbReference>
<keyword evidence="16" id="KW-0812">Transmembrane</keyword>
<dbReference type="GO" id="GO:0030288">
    <property type="term" value="C:outer membrane-bounded periplasmic space"/>
    <property type="evidence" value="ECO:0007669"/>
    <property type="project" value="TreeGrafter"/>
</dbReference>
<comment type="catalytic activity">
    <reaction evidence="13">
        <text>Preferential cleavage: (Ac)2-L-Lys-D-Ala-|-D-Ala. Also transpeptidation of peptidyl-alanyl moieties that are N-acyl substituents of D-alanine.</text>
        <dbReference type="EC" id="3.4.16.4"/>
    </reaction>
</comment>
<keyword evidence="6" id="KW-0328">Glycosyltransferase</keyword>
<dbReference type="GO" id="GO:0009002">
    <property type="term" value="F:serine-type D-Ala-D-Ala carboxypeptidase activity"/>
    <property type="evidence" value="ECO:0007669"/>
    <property type="project" value="UniProtKB-EC"/>
</dbReference>
<keyword evidence="20" id="KW-1185">Reference proteome</keyword>
<name>A0A916V1M5_9HYPH</name>
<evidence type="ECO:0000256" key="11">
    <source>
        <dbReference type="ARBA" id="ARBA00023268"/>
    </source>
</evidence>
<evidence type="ECO:0000256" key="10">
    <source>
        <dbReference type="ARBA" id="ARBA00022984"/>
    </source>
</evidence>
<evidence type="ECO:0000256" key="4">
    <source>
        <dbReference type="ARBA" id="ARBA00022645"/>
    </source>
</evidence>
<evidence type="ECO:0000256" key="13">
    <source>
        <dbReference type="ARBA" id="ARBA00034000"/>
    </source>
</evidence>
<evidence type="ECO:0000313" key="19">
    <source>
        <dbReference type="EMBL" id="GGD02615.1"/>
    </source>
</evidence>
<dbReference type="GO" id="GO:0008658">
    <property type="term" value="F:penicillin binding"/>
    <property type="evidence" value="ECO:0007669"/>
    <property type="project" value="InterPro"/>
</dbReference>
<feature type="domain" description="Glycosyl transferase family 51" evidence="18">
    <location>
        <begin position="148"/>
        <end position="310"/>
    </location>
</feature>
<comment type="caution">
    <text evidence="19">The sequence shown here is derived from an EMBL/GenBank/DDBJ whole genome shotgun (WGS) entry which is preliminary data.</text>
</comment>
<dbReference type="InterPro" id="IPR001460">
    <property type="entry name" value="PCN-bd_Tpept"/>
</dbReference>
<comment type="similarity">
    <text evidence="2">In the C-terminal section; belongs to the transpeptidase family.</text>
</comment>
<protein>
    <submittedName>
        <fullName evidence="19">Penicillin-binding protein</fullName>
    </submittedName>
</protein>
<keyword evidence="5" id="KW-0645">Protease</keyword>
<dbReference type="InterPro" id="IPR001264">
    <property type="entry name" value="Glyco_trans_51"/>
</dbReference>
<evidence type="ECO:0000256" key="7">
    <source>
        <dbReference type="ARBA" id="ARBA00022679"/>
    </source>
</evidence>
<dbReference type="Proteomes" id="UP000613160">
    <property type="component" value="Unassembled WGS sequence"/>
</dbReference>
<evidence type="ECO:0000259" key="17">
    <source>
        <dbReference type="Pfam" id="PF00905"/>
    </source>
</evidence>
<reference evidence="19" key="1">
    <citation type="journal article" date="2014" name="Int. J. Syst. Evol. Microbiol.">
        <title>Complete genome sequence of Corynebacterium casei LMG S-19264T (=DSM 44701T), isolated from a smear-ripened cheese.</title>
        <authorList>
            <consortium name="US DOE Joint Genome Institute (JGI-PGF)"/>
            <person name="Walter F."/>
            <person name="Albersmeier A."/>
            <person name="Kalinowski J."/>
            <person name="Ruckert C."/>
        </authorList>
    </citation>
    <scope>NUCLEOTIDE SEQUENCE</scope>
    <source>
        <strain evidence="19">CGMCC 1.15493</strain>
    </source>
</reference>
<evidence type="ECO:0000256" key="3">
    <source>
        <dbReference type="ARBA" id="ARBA00007739"/>
    </source>
</evidence>
<keyword evidence="12" id="KW-0961">Cell wall biogenesis/degradation</keyword>
<comment type="pathway">
    <text evidence="1">Cell wall biogenesis; peptidoglycan biosynthesis.</text>
</comment>
<evidence type="ECO:0000256" key="5">
    <source>
        <dbReference type="ARBA" id="ARBA00022670"/>
    </source>
</evidence>
<dbReference type="Gene3D" id="1.10.3810.10">
    <property type="entry name" value="Biosynthetic peptidoglycan transglycosylase-like"/>
    <property type="match status" value="1"/>
</dbReference>
<comment type="catalytic activity">
    <reaction evidence="14">
        <text>[GlcNAc-(1-&gt;4)-Mur2Ac(oyl-L-Ala-gamma-D-Glu-L-Lys-D-Ala-D-Ala)](n)-di-trans,octa-cis-undecaprenyl diphosphate + beta-D-GlcNAc-(1-&gt;4)-Mur2Ac(oyl-L-Ala-gamma-D-Glu-L-Lys-D-Ala-D-Ala)-di-trans,octa-cis-undecaprenyl diphosphate = [GlcNAc-(1-&gt;4)-Mur2Ac(oyl-L-Ala-gamma-D-Glu-L-Lys-D-Ala-D-Ala)](n+1)-di-trans,octa-cis-undecaprenyl diphosphate + di-trans,octa-cis-undecaprenyl diphosphate + H(+)</text>
        <dbReference type="Rhea" id="RHEA:23708"/>
        <dbReference type="Rhea" id="RHEA-COMP:9602"/>
        <dbReference type="Rhea" id="RHEA-COMP:9603"/>
        <dbReference type="ChEBI" id="CHEBI:15378"/>
        <dbReference type="ChEBI" id="CHEBI:58405"/>
        <dbReference type="ChEBI" id="CHEBI:60033"/>
        <dbReference type="ChEBI" id="CHEBI:78435"/>
        <dbReference type="EC" id="2.4.99.28"/>
    </reaction>
</comment>
<feature type="compositionally biased region" description="Basic and acidic residues" evidence="15">
    <location>
        <begin position="8"/>
        <end position="32"/>
    </location>
</feature>
<evidence type="ECO:0000256" key="15">
    <source>
        <dbReference type="SAM" id="MobiDB-lite"/>
    </source>
</evidence>
<proteinExistence type="inferred from homology"/>
<dbReference type="SUPFAM" id="SSF56601">
    <property type="entry name" value="beta-lactamase/transpeptidase-like"/>
    <property type="match status" value="1"/>
</dbReference>
<reference evidence="19" key="2">
    <citation type="submission" date="2020-09" db="EMBL/GenBank/DDBJ databases">
        <authorList>
            <person name="Sun Q."/>
            <person name="Zhou Y."/>
        </authorList>
    </citation>
    <scope>NUCLEOTIDE SEQUENCE</scope>
    <source>
        <strain evidence="19">CGMCC 1.15493</strain>
    </source>
</reference>
<evidence type="ECO:0000256" key="1">
    <source>
        <dbReference type="ARBA" id="ARBA00004752"/>
    </source>
</evidence>
<keyword evidence="9" id="KW-0133">Cell shape</keyword>
<dbReference type="RefSeq" id="WP_188848615.1">
    <property type="nucleotide sequence ID" value="NZ_BMJJ01000001.1"/>
</dbReference>
<dbReference type="Pfam" id="PF00912">
    <property type="entry name" value="Transgly"/>
    <property type="match status" value="1"/>
</dbReference>
<dbReference type="GO" id="GO:0008955">
    <property type="term" value="F:peptidoglycan glycosyltransferase activity"/>
    <property type="evidence" value="ECO:0007669"/>
    <property type="project" value="UniProtKB-EC"/>
</dbReference>
<feature type="region of interest" description="Disordered" evidence="15">
    <location>
        <begin position="1"/>
        <end position="78"/>
    </location>
</feature>
<dbReference type="SUPFAM" id="SSF53955">
    <property type="entry name" value="Lysozyme-like"/>
    <property type="match status" value="1"/>
</dbReference>
<keyword evidence="11" id="KW-0511">Multifunctional enzyme</keyword>
<evidence type="ECO:0000256" key="9">
    <source>
        <dbReference type="ARBA" id="ARBA00022960"/>
    </source>
</evidence>
<evidence type="ECO:0000256" key="16">
    <source>
        <dbReference type="SAM" id="Phobius"/>
    </source>
</evidence>
<evidence type="ECO:0000313" key="20">
    <source>
        <dbReference type="Proteomes" id="UP000613160"/>
    </source>
</evidence>
<keyword evidence="16" id="KW-1133">Transmembrane helix</keyword>
<keyword evidence="7" id="KW-0808">Transferase</keyword>
<gene>
    <name evidence="19" type="primary">pbpC</name>
    <name evidence="19" type="ORF">GCM10011335_01660</name>
</gene>
<keyword evidence="16" id="KW-0472">Membrane</keyword>
<evidence type="ECO:0000256" key="6">
    <source>
        <dbReference type="ARBA" id="ARBA00022676"/>
    </source>
</evidence>
<feature type="transmembrane region" description="Helical" evidence="16">
    <location>
        <begin position="89"/>
        <end position="113"/>
    </location>
</feature>
<keyword evidence="4" id="KW-0121">Carboxypeptidase</keyword>
<dbReference type="FunFam" id="1.10.3810.10:FF:000001">
    <property type="entry name" value="Penicillin-binding protein 1A"/>
    <property type="match status" value="1"/>
</dbReference>
<organism evidence="19 20">
    <name type="scientific">Aureimonas glaciei</name>
    <dbReference type="NCBI Taxonomy" id="1776957"/>
    <lineage>
        <taxon>Bacteria</taxon>
        <taxon>Pseudomonadati</taxon>
        <taxon>Pseudomonadota</taxon>
        <taxon>Alphaproteobacteria</taxon>
        <taxon>Hyphomicrobiales</taxon>
        <taxon>Aurantimonadaceae</taxon>
        <taxon>Aureimonas</taxon>
    </lineage>
</organism>
<dbReference type="GO" id="GO:0008360">
    <property type="term" value="P:regulation of cell shape"/>
    <property type="evidence" value="ECO:0007669"/>
    <property type="project" value="UniProtKB-KW"/>
</dbReference>
<feature type="compositionally biased region" description="Basic and acidic residues" evidence="15">
    <location>
        <begin position="840"/>
        <end position="854"/>
    </location>
</feature>
<dbReference type="InterPro" id="IPR023346">
    <property type="entry name" value="Lysozyme-like_dom_sf"/>
</dbReference>
<dbReference type="PANTHER" id="PTHR32282">
    <property type="entry name" value="BINDING PROTEIN TRANSPEPTIDASE, PUTATIVE-RELATED"/>
    <property type="match status" value="1"/>
</dbReference>
<evidence type="ECO:0000259" key="18">
    <source>
        <dbReference type="Pfam" id="PF00912"/>
    </source>
</evidence>
<evidence type="ECO:0000256" key="12">
    <source>
        <dbReference type="ARBA" id="ARBA00023316"/>
    </source>
</evidence>